<evidence type="ECO:0000256" key="1">
    <source>
        <dbReference type="SAM" id="MobiDB-lite"/>
    </source>
</evidence>
<reference evidence="2" key="1">
    <citation type="submission" date="2011-01" db="EMBL/GenBank/DDBJ databases">
        <authorList>
            <person name="Muzny D."/>
            <person name="Qin X."/>
            <person name="Buhay C."/>
            <person name="Dugan-Rocha S."/>
            <person name="Ding Y."/>
            <person name="Chen G."/>
            <person name="Hawes A."/>
            <person name="Holder M."/>
            <person name="Jhangiani S."/>
            <person name="Johnson A."/>
            <person name="Khan Z."/>
            <person name="Li Z."/>
            <person name="Liu W."/>
            <person name="Liu X."/>
            <person name="Perez L."/>
            <person name="Shen H."/>
            <person name="Wang Q."/>
            <person name="Watt J."/>
            <person name="Xi L."/>
            <person name="Xin Y."/>
            <person name="Zhou J."/>
            <person name="Deng J."/>
            <person name="Jiang H."/>
            <person name="Liu Y."/>
            <person name="Qu J."/>
            <person name="Song X.-Z."/>
            <person name="Zhang L."/>
            <person name="Villasana D."/>
            <person name="Johnson A."/>
            <person name="Liu J."/>
            <person name="Liyanage D."/>
            <person name="Lorensuhewa L."/>
            <person name="Robinson T."/>
            <person name="Song A."/>
            <person name="Song B.-B."/>
            <person name="Dinh H."/>
            <person name="Thornton R."/>
            <person name="Coyle M."/>
            <person name="Francisco L."/>
            <person name="Jackson L."/>
            <person name="Javaid M."/>
            <person name="Korchina V."/>
            <person name="Kovar C."/>
            <person name="Mata R."/>
            <person name="Mathew T."/>
            <person name="Ngo R."/>
            <person name="Nguyen L."/>
            <person name="Nguyen N."/>
            <person name="Okwuonu G."/>
            <person name="Ongeri F."/>
            <person name="Pham C."/>
            <person name="Simmons D."/>
            <person name="Wilczek-Boney K."/>
            <person name="Hale W."/>
            <person name="Jakkamsetti A."/>
            <person name="Pham P."/>
            <person name="Ruth R."/>
            <person name="San Lucas F."/>
            <person name="Warren J."/>
            <person name="Zhang J."/>
            <person name="Zhao Z."/>
            <person name="Zhou C."/>
            <person name="Zhu D."/>
            <person name="Lee S."/>
            <person name="Bess C."/>
            <person name="Blankenburg K."/>
            <person name="Forbes L."/>
            <person name="Fu Q."/>
            <person name="Gubbala S."/>
            <person name="Hirani K."/>
            <person name="Jayaseelan J.C."/>
            <person name="Lara F."/>
            <person name="Munidasa M."/>
            <person name="Palculict T."/>
            <person name="Patil S."/>
            <person name="Pu L.-L."/>
            <person name="Saada N."/>
            <person name="Tang L."/>
            <person name="Weissenberger G."/>
            <person name="Zhu Y."/>
            <person name="Hemphill L."/>
            <person name="Shang Y."/>
            <person name="Youmans B."/>
            <person name="Ayvaz T."/>
            <person name="Ross M."/>
            <person name="Santibanez J."/>
            <person name="Aqrawi P."/>
            <person name="Gross S."/>
            <person name="Joshi V."/>
            <person name="Fowler G."/>
            <person name="Nazareth L."/>
            <person name="Reid J."/>
            <person name="Worley K."/>
            <person name="Petrosino J."/>
            <person name="Highlander S."/>
            <person name="Gibbs R."/>
        </authorList>
    </citation>
    <scope>NUCLEOTIDE SEQUENCE [LARGE SCALE GENOMIC DNA]</scope>
    <source>
        <strain evidence="2">ATCC 33269</strain>
    </source>
</reference>
<comment type="caution">
    <text evidence="2">The sequence shown here is derived from an EMBL/GenBank/DDBJ whole genome shotgun (WGS) entry which is preliminary data.</text>
</comment>
<sequence length="69" mass="7760">MRNILMKNKYIKPETKDLRIDLDELLKIPGASQFDNDGDGNTDQKPPIEGDPDGGIGAKPNDFWDEWGD</sequence>
<gene>
    <name evidence="2" type="ORF">HMPREF0663_10401</name>
</gene>
<evidence type="ECO:0000313" key="2">
    <source>
        <dbReference type="EMBL" id="EFZ38032.1"/>
    </source>
</evidence>
<organism evidence="2 3">
    <name type="scientific">Hoylesella oralis ATCC 33269</name>
    <dbReference type="NCBI Taxonomy" id="873533"/>
    <lineage>
        <taxon>Bacteria</taxon>
        <taxon>Pseudomonadati</taxon>
        <taxon>Bacteroidota</taxon>
        <taxon>Bacteroidia</taxon>
        <taxon>Bacteroidales</taxon>
        <taxon>Prevotellaceae</taxon>
        <taxon>Hoylesella</taxon>
    </lineage>
</organism>
<keyword evidence="3" id="KW-1185">Reference proteome</keyword>
<protein>
    <submittedName>
        <fullName evidence="2">Uncharacterized protein</fullName>
    </submittedName>
</protein>
<proteinExistence type="predicted"/>
<dbReference type="AlphaFoldDB" id="E7RMQ1"/>
<name>E7RMQ1_9BACT</name>
<evidence type="ECO:0000313" key="3">
    <source>
        <dbReference type="Proteomes" id="UP000005580"/>
    </source>
</evidence>
<feature type="compositionally biased region" description="Polar residues" evidence="1">
    <location>
        <begin position="33"/>
        <end position="44"/>
    </location>
</feature>
<accession>E7RMQ1</accession>
<dbReference type="RefSeq" id="WP_004369097.1">
    <property type="nucleotide sequence ID" value="NZ_GL833119.1"/>
</dbReference>
<dbReference type="HOGENOM" id="CLU_2772485_0_0_10"/>
<feature type="region of interest" description="Disordered" evidence="1">
    <location>
        <begin position="30"/>
        <end position="69"/>
    </location>
</feature>
<dbReference type="STRING" id="28134.SAMN05444288_0463"/>
<dbReference type="Proteomes" id="UP000005580">
    <property type="component" value="Unassembled WGS sequence"/>
</dbReference>
<dbReference type="EMBL" id="AEPE02000002">
    <property type="protein sequence ID" value="EFZ38032.1"/>
    <property type="molecule type" value="Genomic_DNA"/>
</dbReference>